<dbReference type="Proteomes" id="UP000000268">
    <property type="component" value="Chromosome"/>
</dbReference>
<evidence type="ECO:0000313" key="2">
    <source>
        <dbReference type="Proteomes" id="UP000000268"/>
    </source>
</evidence>
<accession>B0C9T4</accession>
<dbReference type="EMBL" id="CP000828">
    <property type="protein sequence ID" value="ABW30232.1"/>
    <property type="molecule type" value="Genomic_DNA"/>
</dbReference>
<gene>
    <name evidence="1" type="ordered locus">AM1_5271</name>
</gene>
<protein>
    <submittedName>
        <fullName evidence="1">Uncharacterized protein</fullName>
    </submittedName>
</protein>
<organism evidence="1 2">
    <name type="scientific">Acaryochloris marina (strain MBIC 11017)</name>
    <dbReference type="NCBI Taxonomy" id="329726"/>
    <lineage>
        <taxon>Bacteria</taxon>
        <taxon>Bacillati</taxon>
        <taxon>Cyanobacteriota</taxon>
        <taxon>Cyanophyceae</taxon>
        <taxon>Acaryochloridales</taxon>
        <taxon>Acaryochloridaceae</taxon>
        <taxon>Acaryochloris</taxon>
    </lineage>
</organism>
<name>B0C9T4_ACAM1</name>
<dbReference type="KEGG" id="amr:AM1_5271"/>
<proteinExistence type="predicted"/>
<sequence length="55" mass="6221">MLPKAKLPDGTLPCLVIPAKYLYGVFYFDRKAAIIEIGTMAFDGPIEDWYIRNKG</sequence>
<evidence type="ECO:0000313" key="1">
    <source>
        <dbReference type="EMBL" id="ABW30232.1"/>
    </source>
</evidence>
<reference evidence="1 2" key="1">
    <citation type="journal article" date="2008" name="Proc. Natl. Acad. Sci. U.S.A.">
        <title>Niche adaptation and genome expansion in the chlorophyll d-producing cyanobacterium Acaryochloris marina.</title>
        <authorList>
            <person name="Swingley W.D."/>
            <person name="Chen M."/>
            <person name="Cheung P.C."/>
            <person name="Conrad A.L."/>
            <person name="Dejesa L.C."/>
            <person name="Hao J."/>
            <person name="Honchak B.M."/>
            <person name="Karbach L.E."/>
            <person name="Kurdoglu A."/>
            <person name="Lahiri S."/>
            <person name="Mastrian S.D."/>
            <person name="Miyashita H."/>
            <person name="Page L."/>
            <person name="Ramakrishna P."/>
            <person name="Satoh S."/>
            <person name="Sattley W.M."/>
            <person name="Shimada Y."/>
            <person name="Taylor H.L."/>
            <person name="Tomo T."/>
            <person name="Tsuchiya T."/>
            <person name="Wang Z.T."/>
            <person name="Raymond J."/>
            <person name="Mimuro M."/>
            <person name="Blankenship R.E."/>
            <person name="Touchman J.W."/>
        </authorList>
    </citation>
    <scope>NUCLEOTIDE SEQUENCE [LARGE SCALE GENOMIC DNA]</scope>
    <source>
        <strain evidence="2">MBIC 11017</strain>
    </source>
</reference>
<dbReference type="HOGENOM" id="CLU_3021202_0_0_3"/>
<dbReference type="AlphaFoldDB" id="B0C9T4"/>
<keyword evidence="2" id="KW-1185">Reference proteome</keyword>
<dbReference type="STRING" id="329726.AM1_5271"/>